<name>A0ABY3EK11_9BURK</name>
<organism evidence="1 2">
    <name type="scientific">Cupriavidus campinensis</name>
    <dbReference type="NCBI Taxonomy" id="151783"/>
    <lineage>
        <taxon>Bacteria</taxon>
        <taxon>Pseudomonadati</taxon>
        <taxon>Pseudomonadota</taxon>
        <taxon>Betaproteobacteria</taxon>
        <taxon>Burkholderiales</taxon>
        <taxon>Burkholderiaceae</taxon>
        <taxon>Cupriavidus</taxon>
    </lineage>
</organism>
<gene>
    <name evidence="1" type="ORF">FGG12_18875</name>
</gene>
<accession>A0ABY3EK11</accession>
<evidence type="ECO:0000313" key="2">
    <source>
        <dbReference type="Proteomes" id="UP000318943"/>
    </source>
</evidence>
<protein>
    <submittedName>
        <fullName evidence="1">Uncharacterized protein</fullName>
    </submittedName>
</protein>
<evidence type="ECO:0000313" key="1">
    <source>
        <dbReference type="EMBL" id="TSP11289.1"/>
    </source>
</evidence>
<comment type="caution">
    <text evidence="1">The sequence shown here is derived from an EMBL/GenBank/DDBJ whole genome shotgun (WGS) entry which is preliminary data.</text>
</comment>
<dbReference type="Proteomes" id="UP000318943">
    <property type="component" value="Unassembled WGS sequence"/>
</dbReference>
<proteinExistence type="predicted"/>
<reference evidence="1 2" key="1">
    <citation type="submission" date="2019-05" db="EMBL/GenBank/DDBJ databases">
        <title>Whole genome sequence analysis of Cupriavidus campinensis S14E4C strain.</title>
        <authorList>
            <person name="Abbaszade G."/>
            <person name="Szabo A."/>
            <person name="Toumi M."/>
            <person name="Toth E."/>
        </authorList>
    </citation>
    <scope>NUCLEOTIDE SEQUENCE [LARGE SCALE GENOMIC DNA]</scope>
    <source>
        <strain evidence="1 2">S14E4C</strain>
    </source>
</reference>
<keyword evidence="2" id="KW-1185">Reference proteome</keyword>
<sequence length="245" mass="27729">MSTYFHHVDTLAFQHQVAETSKELHFRLDELIQASKASIDAFNESVRTQKATEKSPGNVFRYRLTSLIALVQTYKDLIKEAELGFSWGSLIADVAHADLMQRMRNSLVHDGYRLIALWAEGKFYVAANILRKGMRGEAVEIEAPAQDAEMLCLEYVRSFSAELSARLRELPESAKLKGPYYDYDWFAAAMQHPAIGEFRQPMPSREEYAKLKTDESSPLDIAVGVLTAVHDVCEARIKERLQPSA</sequence>
<dbReference type="EMBL" id="VCIZ01000011">
    <property type="protein sequence ID" value="TSP11289.1"/>
    <property type="molecule type" value="Genomic_DNA"/>
</dbReference>
<dbReference type="RefSeq" id="WP_144200027.1">
    <property type="nucleotide sequence ID" value="NZ_VCIZ01000011.1"/>
</dbReference>